<proteinExistence type="predicted"/>
<dbReference type="EMBL" id="LAZR01021904">
    <property type="protein sequence ID" value="KKL83715.1"/>
    <property type="molecule type" value="Genomic_DNA"/>
</dbReference>
<feature type="transmembrane region" description="Helical" evidence="1">
    <location>
        <begin position="191"/>
        <end position="209"/>
    </location>
</feature>
<evidence type="ECO:0000313" key="2">
    <source>
        <dbReference type="EMBL" id="KKL83715.1"/>
    </source>
</evidence>
<accession>A0A0F9HPU4</accession>
<feature type="transmembrane region" description="Helical" evidence="1">
    <location>
        <begin position="366"/>
        <end position="392"/>
    </location>
</feature>
<evidence type="ECO:0000256" key="1">
    <source>
        <dbReference type="SAM" id="Phobius"/>
    </source>
</evidence>
<gene>
    <name evidence="2" type="ORF">LCGC14_1971960</name>
</gene>
<reference evidence="2" key="1">
    <citation type="journal article" date="2015" name="Nature">
        <title>Complex archaea that bridge the gap between prokaryotes and eukaryotes.</title>
        <authorList>
            <person name="Spang A."/>
            <person name="Saw J.H."/>
            <person name="Jorgensen S.L."/>
            <person name="Zaremba-Niedzwiedzka K."/>
            <person name="Martijn J."/>
            <person name="Lind A.E."/>
            <person name="van Eijk R."/>
            <person name="Schleper C."/>
            <person name="Guy L."/>
            <person name="Ettema T.J."/>
        </authorList>
    </citation>
    <scope>NUCLEOTIDE SEQUENCE</scope>
</reference>
<protein>
    <submittedName>
        <fullName evidence="2">Uncharacterized protein</fullName>
    </submittedName>
</protein>
<organism evidence="2">
    <name type="scientific">marine sediment metagenome</name>
    <dbReference type="NCBI Taxonomy" id="412755"/>
    <lineage>
        <taxon>unclassified sequences</taxon>
        <taxon>metagenomes</taxon>
        <taxon>ecological metagenomes</taxon>
    </lineage>
</organism>
<keyword evidence="1" id="KW-0472">Membrane</keyword>
<comment type="caution">
    <text evidence="2">The sequence shown here is derived from an EMBL/GenBank/DDBJ whole genome shotgun (WGS) entry which is preliminary data.</text>
</comment>
<feature type="transmembrane region" description="Helical" evidence="1">
    <location>
        <begin position="269"/>
        <end position="288"/>
    </location>
</feature>
<feature type="transmembrane region" description="Helical" evidence="1">
    <location>
        <begin position="91"/>
        <end position="110"/>
    </location>
</feature>
<sequence length="426" mass="48889">MSKIKSNFSFTELKRNMGSKSLIALITVNTLISLFFIQGLRGFFPAIRIALFHVVFGEDVMVNFLPLLALIFLFFPGFTNTISKKIDKNRTMIFSIYAILIVRLIWAFHLPGNLETVYSGLIIMFYGFYLSTFLTTWIEERGDIKANQKMIIAIFSFFSAFLIDYLIRSIGFSQDISLIAPGLIADWRITQYIWLIIQIPLTILCIYLTKIHLPRFSTKDNTISQEKGKENKLGTQYSLIFSGIGMFLFLLFNLFLYPNGIGQFTDTNYFFNNIINIVSVMIAIYVLLYVKMEVISNRNIIIILNGFMILSLWVFFTFGKVLMYTASILISISLIIMYLNVYLLFSRLSKISFKWEKVKTISNGITIGFAFMILFSFLHAFTTEWAAILAMFKDLGSLIMIIAGVIFSISTVCAVLIKTKEEVKER</sequence>
<feature type="transmembrane region" description="Helical" evidence="1">
    <location>
        <begin position="300"/>
        <end position="318"/>
    </location>
</feature>
<feature type="transmembrane region" description="Helical" evidence="1">
    <location>
        <begin position="150"/>
        <end position="171"/>
    </location>
</feature>
<keyword evidence="1" id="KW-0812">Transmembrane</keyword>
<feature type="transmembrane region" description="Helical" evidence="1">
    <location>
        <begin position="398"/>
        <end position="417"/>
    </location>
</feature>
<feature type="transmembrane region" description="Helical" evidence="1">
    <location>
        <begin position="116"/>
        <end position="138"/>
    </location>
</feature>
<feature type="transmembrane region" description="Helical" evidence="1">
    <location>
        <begin position="237"/>
        <end position="257"/>
    </location>
</feature>
<name>A0A0F9HPU4_9ZZZZ</name>
<dbReference type="AlphaFoldDB" id="A0A0F9HPU4"/>
<keyword evidence="1" id="KW-1133">Transmembrane helix</keyword>
<feature type="transmembrane region" description="Helical" evidence="1">
    <location>
        <begin position="21"/>
        <end position="40"/>
    </location>
</feature>
<feature type="transmembrane region" description="Helical" evidence="1">
    <location>
        <begin position="324"/>
        <end position="345"/>
    </location>
</feature>
<feature type="transmembrane region" description="Helical" evidence="1">
    <location>
        <begin position="60"/>
        <end position="79"/>
    </location>
</feature>